<sequence>MVHRKPISGAIPGEKRKCSRKTVLAGTAALSLAMGGIALSLPAFGENNGSALLRGSSTAVVQPQEQLRTTSGFVLPTEVIGDVEPATGFEIHEKESWFPLRELGKGFREGVHYLKDNLVDTILFRDSHDALESRDVVFQLPKREPLRSSMMHSANFNTELRGTATVSDSISAALRGSYATRQRLERANAEKAREFAALAGFLPTINFTAEASKARTNSVTQGSFDQDQIQLSLEAAVPLFTSGVNLNTYRQAKHVRRAADFSYLAEEHRAALEAVAAHINLRLNRKVEQALRKNVNASKRITDISRRLFEGGDASRTDIAIAQANLESAKAELDIARRSREELEADYRSVTAREAAKHLRLQNIEKLLPKTVEEAVESALAYNPDLNAARHTALASESNAKVVRGQFGPQISAFGRYDKYLYDSVQPDRDDDYTIGVRLRMPLLDLSTVPTIDAARHEAAEANYRALEQGRQLRRQVERQWSTYRSAKRRVAIAQRQVAAIEKSLEGARREFEAGFRSVTDVLNEQVRLTRASIALQQAIHEKELAAYELAFSSARHSVQHLAAVGGGLH</sequence>
<evidence type="ECO:0000256" key="1">
    <source>
        <dbReference type="ARBA" id="ARBA00004442"/>
    </source>
</evidence>
<keyword evidence="8" id="KW-0175">Coiled coil</keyword>
<organism evidence="9 10">
    <name type="scientific">Pseudahrensia aquimaris</name>
    <dbReference type="NCBI Taxonomy" id="744461"/>
    <lineage>
        <taxon>Bacteria</taxon>
        <taxon>Pseudomonadati</taxon>
        <taxon>Pseudomonadota</taxon>
        <taxon>Alphaproteobacteria</taxon>
        <taxon>Hyphomicrobiales</taxon>
        <taxon>Ahrensiaceae</taxon>
        <taxon>Pseudahrensia</taxon>
    </lineage>
</organism>
<name>A0ABW3FB10_9HYPH</name>
<protein>
    <submittedName>
        <fullName evidence="9">TolC family protein</fullName>
    </submittedName>
</protein>
<comment type="caution">
    <text evidence="9">The sequence shown here is derived from an EMBL/GenBank/DDBJ whole genome shotgun (WGS) entry which is preliminary data.</text>
</comment>
<evidence type="ECO:0000256" key="4">
    <source>
        <dbReference type="ARBA" id="ARBA00022452"/>
    </source>
</evidence>
<evidence type="ECO:0000256" key="3">
    <source>
        <dbReference type="ARBA" id="ARBA00022448"/>
    </source>
</evidence>
<comment type="subcellular location">
    <subcellularLocation>
        <location evidence="1">Cell outer membrane</location>
    </subcellularLocation>
</comment>
<dbReference type="SUPFAM" id="SSF56954">
    <property type="entry name" value="Outer membrane efflux proteins (OEP)"/>
    <property type="match status" value="1"/>
</dbReference>
<evidence type="ECO:0000256" key="6">
    <source>
        <dbReference type="ARBA" id="ARBA00023136"/>
    </source>
</evidence>
<feature type="coiled-coil region" evidence="8">
    <location>
        <begin position="280"/>
        <end position="353"/>
    </location>
</feature>
<proteinExistence type="inferred from homology"/>
<dbReference type="PANTHER" id="PTHR30026">
    <property type="entry name" value="OUTER MEMBRANE PROTEIN TOLC"/>
    <property type="match status" value="1"/>
</dbReference>
<comment type="similarity">
    <text evidence="2">Belongs to the outer membrane factor (OMF) (TC 1.B.17) family.</text>
</comment>
<keyword evidence="5" id="KW-0812">Transmembrane</keyword>
<keyword evidence="10" id="KW-1185">Reference proteome</keyword>
<evidence type="ECO:0000313" key="9">
    <source>
        <dbReference type="EMBL" id="MFD0914908.1"/>
    </source>
</evidence>
<evidence type="ECO:0000256" key="8">
    <source>
        <dbReference type="SAM" id="Coils"/>
    </source>
</evidence>
<dbReference type="PANTHER" id="PTHR30026:SF20">
    <property type="entry name" value="OUTER MEMBRANE PROTEIN TOLC"/>
    <property type="match status" value="1"/>
</dbReference>
<evidence type="ECO:0000256" key="5">
    <source>
        <dbReference type="ARBA" id="ARBA00022692"/>
    </source>
</evidence>
<dbReference type="InterPro" id="IPR051906">
    <property type="entry name" value="TolC-like"/>
</dbReference>
<evidence type="ECO:0000313" key="10">
    <source>
        <dbReference type="Proteomes" id="UP001597101"/>
    </source>
</evidence>
<dbReference type="Gene3D" id="1.20.1600.10">
    <property type="entry name" value="Outer membrane efflux proteins (OEP)"/>
    <property type="match status" value="1"/>
</dbReference>
<evidence type="ECO:0000256" key="7">
    <source>
        <dbReference type="ARBA" id="ARBA00023237"/>
    </source>
</evidence>
<keyword evidence="6" id="KW-0472">Membrane</keyword>
<accession>A0ABW3FB10</accession>
<dbReference type="RefSeq" id="WP_377210765.1">
    <property type="nucleotide sequence ID" value="NZ_JBHTJV010000002.1"/>
</dbReference>
<keyword evidence="7" id="KW-0998">Cell outer membrane</keyword>
<dbReference type="Proteomes" id="UP001597101">
    <property type="component" value="Unassembled WGS sequence"/>
</dbReference>
<keyword evidence="4" id="KW-1134">Transmembrane beta strand</keyword>
<dbReference type="EMBL" id="JBHTJV010000002">
    <property type="protein sequence ID" value="MFD0914908.1"/>
    <property type="molecule type" value="Genomic_DNA"/>
</dbReference>
<reference evidence="10" key="1">
    <citation type="journal article" date="2019" name="Int. J. Syst. Evol. Microbiol.">
        <title>The Global Catalogue of Microorganisms (GCM) 10K type strain sequencing project: providing services to taxonomists for standard genome sequencing and annotation.</title>
        <authorList>
            <consortium name="The Broad Institute Genomics Platform"/>
            <consortium name="The Broad Institute Genome Sequencing Center for Infectious Disease"/>
            <person name="Wu L."/>
            <person name="Ma J."/>
        </authorList>
    </citation>
    <scope>NUCLEOTIDE SEQUENCE [LARGE SCALE GENOMIC DNA]</scope>
    <source>
        <strain evidence="10">CCUG 60023</strain>
    </source>
</reference>
<feature type="coiled-coil region" evidence="8">
    <location>
        <begin position="484"/>
        <end position="511"/>
    </location>
</feature>
<dbReference type="Pfam" id="PF02321">
    <property type="entry name" value="OEP"/>
    <property type="match status" value="2"/>
</dbReference>
<dbReference type="InterPro" id="IPR003423">
    <property type="entry name" value="OMP_efflux"/>
</dbReference>
<evidence type="ECO:0000256" key="2">
    <source>
        <dbReference type="ARBA" id="ARBA00007613"/>
    </source>
</evidence>
<gene>
    <name evidence="9" type="ORF">ACFQ14_00645</name>
</gene>
<keyword evidence="3" id="KW-0813">Transport</keyword>